<comment type="PTM">
    <text evidence="11">Upon Fe-S cluster removal intramolecular disulfide bonds are formed.</text>
</comment>
<comment type="subcellular location">
    <subcellularLocation>
        <location evidence="1 11">Cytoplasm</location>
    </subcellularLocation>
</comment>
<sequence>MNWRQYAKCRYEDPDLFFPIGRSGPALAQAQDAKSVCRTCPVQEQCLRWAMETGQEYGVWGGTSEDDRRALRRARQRRQRAAAEEHAA</sequence>
<keyword evidence="9 11" id="KW-1015">Disulfide bond</keyword>
<evidence type="ECO:0000256" key="4">
    <source>
        <dbReference type="ARBA" id="ARBA00022723"/>
    </source>
</evidence>
<evidence type="ECO:0000256" key="7">
    <source>
        <dbReference type="ARBA" id="ARBA00023015"/>
    </source>
</evidence>
<evidence type="ECO:0000256" key="9">
    <source>
        <dbReference type="ARBA" id="ARBA00023157"/>
    </source>
</evidence>
<dbReference type="InterPro" id="IPR003482">
    <property type="entry name" value="Whib"/>
</dbReference>
<keyword evidence="4 11" id="KW-0479">Metal-binding</keyword>
<comment type="cofactor">
    <cofactor evidence="11">
        <name>[4Fe-4S] cluster</name>
        <dbReference type="ChEBI" id="CHEBI:49883"/>
    </cofactor>
    <text evidence="11">Binds 1 [4Fe-4S] cluster per subunit. Following nitrosylation of the [4Fe-4S] cluster binds 1 [4Fe-8(NO)] cluster per subunit.</text>
</comment>
<evidence type="ECO:0000256" key="8">
    <source>
        <dbReference type="ARBA" id="ARBA00023125"/>
    </source>
</evidence>
<comment type="similarity">
    <text evidence="2 11">Belongs to the WhiB family.</text>
</comment>
<proteinExistence type="inferred from homology"/>
<keyword evidence="8 11" id="KW-0238">DNA-binding</keyword>
<evidence type="ECO:0000256" key="3">
    <source>
        <dbReference type="ARBA" id="ARBA00022485"/>
    </source>
</evidence>
<feature type="binding site" evidence="11">
    <location>
        <position position="46"/>
    </location>
    <ligand>
        <name>[4Fe-4S] cluster</name>
        <dbReference type="ChEBI" id="CHEBI:49883"/>
    </ligand>
</feature>
<evidence type="ECO:0000256" key="5">
    <source>
        <dbReference type="ARBA" id="ARBA00023004"/>
    </source>
</evidence>
<reference evidence="13 14" key="1">
    <citation type="journal article" date="2019" name="Int. J. Syst. Evol. Microbiol.">
        <title>The Global Catalogue of Microorganisms (GCM) 10K type strain sequencing project: providing services to taxonomists for standard genome sequencing and annotation.</title>
        <authorList>
            <consortium name="The Broad Institute Genomics Platform"/>
            <consortium name="The Broad Institute Genome Sequencing Center for Infectious Disease"/>
            <person name="Wu L."/>
            <person name="Ma J."/>
        </authorList>
    </citation>
    <scope>NUCLEOTIDE SEQUENCE [LARGE SCALE GENOMIC DNA]</scope>
    <source>
        <strain evidence="13 14">JCM 4542</strain>
    </source>
</reference>
<evidence type="ECO:0000256" key="10">
    <source>
        <dbReference type="ARBA" id="ARBA00023163"/>
    </source>
</evidence>
<keyword evidence="6 11" id="KW-0411">Iron-sulfur</keyword>
<feature type="domain" description="4Fe-4S Wbl-type" evidence="12">
    <location>
        <begin position="8"/>
        <end position="70"/>
    </location>
</feature>
<comment type="function">
    <text evidence="11">Acts as a transcriptional regulator. Probably redox-responsive. The apo- but not holo-form probably binds DNA.</text>
</comment>
<name>A0ABN3U197_9ACTN</name>
<protein>
    <recommendedName>
        <fullName evidence="11">Transcriptional regulator WhiB</fullName>
    </recommendedName>
</protein>
<keyword evidence="14" id="KW-1185">Reference proteome</keyword>
<keyword evidence="10 11" id="KW-0804">Transcription</keyword>
<dbReference type="HAMAP" id="MF_01479">
    <property type="entry name" value="WhiB"/>
    <property type="match status" value="1"/>
</dbReference>
<keyword evidence="11" id="KW-0963">Cytoplasm</keyword>
<gene>
    <name evidence="11" type="primary">whiB</name>
    <name evidence="13" type="ORF">GCM10010315_46970</name>
</gene>
<evidence type="ECO:0000256" key="6">
    <source>
        <dbReference type="ARBA" id="ARBA00023014"/>
    </source>
</evidence>
<dbReference type="PANTHER" id="PTHR38839:SF6">
    <property type="entry name" value="TRANSCRIPTIONAL REGULATOR WHIB1"/>
    <property type="match status" value="1"/>
</dbReference>
<feature type="binding site" evidence="11">
    <location>
        <position position="9"/>
    </location>
    <ligand>
        <name>[4Fe-4S] cluster</name>
        <dbReference type="ChEBI" id="CHEBI:49883"/>
    </ligand>
</feature>
<dbReference type="PROSITE" id="PS51674">
    <property type="entry name" value="4FE4S_WBL"/>
    <property type="match status" value="1"/>
</dbReference>
<dbReference type="Proteomes" id="UP001500886">
    <property type="component" value="Unassembled WGS sequence"/>
</dbReference>
<dbReference type="RefSeq" id="WP_344437546.1">
    <property type="nucleotide sequence ID" value="NZ_BAAASL010000019.1"/>
</dbReference>
<comment type="PTM">
    <text evidence="11">The Fe-S cluster can be nitrosylated by nitric oxide (NO).</text>
</comment>
<evidence type="ECO:0000313" key="13">
    <source>
        <dbReference type="EMBL" id="GAA2722239.1"/>
    </source>
</evidence>
<dbReference type="EMBL" id="BAAASL010000019">
    <property type="protein sequence ID" value="GAA2722239.1"/>
    <property type="molecule type" value="Genomic_DNA"/>
</dbReference>
<comment type="caution">
    <text evidence="13">The sequence shown here is derived from an EMBL/GenBank/DDBJ whole genome shotgun (WGS) entry which is preliminary data.</text>
</comment>
<feature type="binding site" evidence="11">
    <location>
        <position position="40"/>
    </location>
    <ligand>
        <name>[4Fe-4S] cluster</name>
        <dbReference type="ChEBI" id="CHEBI:49883"/>
    </ligand>
</feature>
<keyword evidence="5 11" id="KW-0408">Iron</keyword>
<evidence type="ECO:0000256" key="2">
    <source>
        <dbReference type="ARBA" id="ARBA00006597"/>
    </source>
</evidence>
<accession>A0ABN3U197</accession>
<dbReference type="InterPro" id="IPR034768">
    <property type="entry name" value="4FE4S_WBL"/>
</dbReference>
<keyword evidence="7 11" id="KW-0805">Transcription regulation</keyword>
<evidence type="ECO:0000256" key="11">
    <source>
        <dbReference type="HAMAP-Rule" id="MF_01479"/>
    </source>
</evidence>
<dbReference type="PANTHER" id="PTHR38839">
    <property type="entry name" value="TRANSCRIPTIONAL REGULATOR WHID-RELATED"/>
    <property type="match status" value="1"/>
</dbReference>
<evidence type="ECO:0000259" key="12">
    <source>
        <dbReference type="PROSITE" id="PS51674"/>
    </source>
</evidence>
<organism evidence="13 14">
    <name type="scientific">Streptomyces luteosporeus</name>
    <dbReference type="NCBI Taxonomy" id="173856"/>
    <lineage>
        <taxon>Bacteria</taxon>
        <taxon>Bacillati</taxon>
        <taxon>Actinomycetota</taxon>
        <taxon>Actinomycetes</taxon>
        <taxon>Kitasatosporales</taxon>
        <taxon>Streptomycetaceae</taxon>
        <taxon>Streptomyces</taxon>
    </lineage>
</organism>
<evidence type="ECO:0000313" key="14">
    <source>
        <dbReference type="Proteomes" id="UP001500886"/>
    </source>
</evidence>
<dbReference type="Pfam" id="PF02467">
    <property type="entry name" value="Whib"/>
    <property type="match status" value="1"/>
</dbReference>
<keyword evidence="3 11" id="KW-0004">4Fe-4S</keyword>
<feature type="binding site" evidence="11">
    <location>
        <position position="37"/>
    </location>
    <ligand>
        <name>[4Fe-4S] cluster</name>
        <dbReference type="ChEBI" id="CHEBI:49883"/>
    </ligand>
</feature>
<evidence type="ECO:0000256" key="1">
    <source>
        <dbReference type="ARBA" id="ARBA00004496"/>
    </source>
</evidence>